<dbReference type="Pfam" id="PF01336">
    <property type="entry name" value="tRNA_anti-codon"/>
    <property type="match status" value="1"/>
</dbReference>
<evidence type="ECO:0000313" key="10">
    <source>
        <dbReference type="EMBL" id="EAQ31889.1"/>
    </source>
</evidence>
<feature type="binding site" evidence="8">
    <location>
        <position position="226"/>
    </location>
    <ligand>
        <name>ATP</name>
        <dbReference type="ChEBI" id="CHEBI:30616"/>
    </ligand>
</feature>
<feature type="region of interest" description="Aspartate" evidence="8">
    <location>
        <begin position="195"/>
        <end position="198"/>
    </location>
</feature>
<keyword evidence="11" id="KW-1185">Reference proteome</keyword>
<evidence type="ECO:0000256" key="7">
    <source>
        <dbReference type="ARBA" id="ARBA00023146"/>
    </source>
</evidence>
<dbReference type="EMBL" id="AAMX01000011">
    <property type="protein sequence ID" value="EAQ31889.1"/>
    <property type="molecule type" value="Genomic_DNA"/>
</dbReference>
<dbReference type="InterPro" id="IPR045864">
    <property type="entry name" value="aa-tRNA-synth_II/BPL/LPL"/>
</dbReference>
<comment type="caution">
    <text evidence="10">The sequence shown here is derived from an EMBL/GenBank/DDBJ whole genome shotgun (WGS) entry which is preliminary data.</text>
</comment>
<evidence type="ECO:0000256" key="3">
    <source>
        <dbReference type="ARBA" id="ARBA00022598"/>
    </source>
</evidence>
<keyword evidence="2 8" id="KW-0963">Cytoplasm</keyword>
<feature type="binding site" evidence="8">
    <location>
        <position position="171"/>
    </location>
    <ligand>
        <name>L-aspartate</name>
        <dbReference type="ChEBI" id="CHEBI:29991"/>
    </ligand>
</feature>
<dbReference type="SUPFAM" id="SSF50249">
    <property type="entry name" value="Nucleic acid-binding proteins"/>
    <property type="match status" value="1"/>
</dbReference>
<evidence type="ECO:0000256" key="8">
    <source>
        <dbReference type="HAMAP-Rule" id="MF_00044"/>
    </source>
</evidence>
<dbReference type="RefSeq" id="WP_006954932.1">
    <property type="nucleotide sequence ID" value="NZ_CH672404.1"/>
</dbReference>
<feature type="binding site" evidence="8">
    <location>
        <position position="217"/>
    </location>
    <ligand>
        <name>L-aspartate</name>
        <dbReference type="ChEBI" id="CHEBI:29991"/>
    </ligand>
</feature>
<keyword evidence="4 8" id="KW-0547">Nucleotide-binding</keyword>
<dbReference type="PRINTS" id="PR01042">
    <property type="entry name" value="TRNASYNTHASP"/>
</dbReference>
<evidence type="ECO:0000313" key="11">
    <source>
        <dbReference type="Proteomes" id="UP000016543"/>
    </source>
</evidence>
<sequence length="590" mass="66323">MRTHYCGQVTAELAEQEVTLCGWVNKRRDLGGLIFIDLRDREGLVQVVFDPDENALFEQANRLRQEFCVQIRGKVNRRPDSQVNANMKTGEVEILAKELTILSRSEPLPIDFNSQVSEEARLRYRYLDLRRPQMNENLQFRAKVASAVRRFLDDNGFLDIETPMLTRATPEGARDYLVPSRTHKGRFFALPQSPQLFKQLLMMSGFDRYYQIVKCFRDEDLRADRQPEFTQIDIETSFMSAEQVMEVTETMTRQLFQQLLDIDLGKFPTMTWHEAMRRFGSDKPDLRNPLELVDVADLLKDVEFKVFSGPANDEKGRVAVIRLPGQADNVSRKMIDEYTQFVGIYGAKGLAWIKVNDLSQGREGLQSPILKFLPDEALNAILERTEAATGDILFFGSDKANVVAEAMGALRLKLGETFELVSDEWRPLWVVDFPMFEEDDDGRLAAMHHPFTAPVNVTPEELKANPAQALSNAYDMVLNGVEVGGGSVRIHDNAMQQAAFEVLGIGAEEAKEKFGFLLEALKYGTPPHAGLAFGLDRLVMLMVGASSIRDVIAFPKTTTAACVLTDAPGLANPDALQELGVKSTVEDKDE</sequence>
<dbReference type="InterPro" id="IPR047089">
    <property type="entry name" value="Asp-tRNA-ligase_1_N"/>
</dbReference>
<dbReference type="InterPro" id="IPR004364">
    <property type="entry name" value="Aa-tRNA-synt_II"/>
</dbReference>
<dbReference type="EC" id="6.1.1.12" evidence="8"/>
<keyword evidence="6 8" id="KW-0648">Protein biosynthesis</keyword>
<dbReference type="NCBIfam" id="TIGR00459">
    <property type="entry name" value="aspS_bact"/>
    <property type="match status" value="1"/>
</dbReference>
<comment type="catalytic activity">
    <reaction evidence="8">
        <text>tRNA(Asp) + L-aspartate + ATP = L-aspartyl-tRNA(Asp) + AMP + diphosphate</text>
        <dbReference type="Rhea" id="RHEA:19649"/>
        <dbReference type="Rhea" id="RHEA-COMP:9660"/>
        <dbReference type="Rhea" id="RHEA-COMP:9678"/>
        <dbReference type="ChEBI" id="CHEBI:29991"/>
        <dbReference type="ChEBI" id="CHEBI:30616"/>
        <dbReference type="ChEBI" id="CHEBI:33019"/>
        <dbReference type="ChEBI" id="CHEBI:78442"/>
        <dbReference type="ChEBI" id="CHEBI:78516"/>
        <dbReference type="ChEBI" id="CHEBI:456215"/>
        <dbReference type="EC" id="6.1.1.12"/>
    </reaction>
</comment>
<keyword evidence="3 8" id="KW-0436">Ligase</keyword>
<evidence type="ECO:0000259" key="9">
    <source>
        <dbReference type="PROSITE" id="PS50862"/>
    </source>
</evidence>
<dbReference type="HAMAP" id="MF_00044">
    <property type="entry name" value="Asp_tRNA_synth_type1"/>
    <property type="match status" value="1"/>
</dbReference>
<dbReference type="Pfam" id="PF02938">
    <property type="entry name" value="GAD"/>
    <property type="match status" value="1"/>
</dbReference>
<evidence type="ECO:0000256" key="4">
    <source>
        <dbReference type="ARBA" id="ARBA00022741"/>
    </source>
</evidence>
<organism evidence="10 11">
    <name type="scientific">Idiomarina baltica OS145</name>
    <dbReference type="NCBI Taxonomy" id="314276"/>
    <lineage>
        <taxon>Bacteria</taxon>
        <taxon>Pseudomonadati</taxon>
        <taxon>Pseudomonadota</taxon>
        <taxon>Gammaproteobacteria</taxon>
        <taxon>Alteromonadales</taxon>
        <taxon>Idiomarinaceae</taxon>
        <taxon>Idiomarina</taxon>
    </lineage>
</organism>
<keyword evidence="7 8" id="KW-0030">Aminoacyl-tRNA synthetase</keyword>
<protein>
    <recommendedName>
        <fullName evidence="8">Aspartate--tRNA ligase</fullName>
        <ecNumber evidence="8">6.1.1.12</ecNumber>
    </recommendedName>
    <alternativeName>
        <fullName evidence="8">Aspartyl-tRNA synthetase</fullName>
        <shortName evidence="8">AspRS</shortName>
    </alternativeName>
</protein>
<dbReference type="InterPro" id="IPR004524">
    <property type="entry name" value="Asp-tRNA-ligase_1"/>
</dbReference>
<dbReference type="Gene3D" id="2.40.50.140">
    <property type="entry name" value="Nucleic acid-binding proteins"/>
    <property type="match status" value="1"/>
</dbReference>
<evidence type="ECO:0000256" key="1">
    <source>
        <dbReference type="ARBA" id="ARBA00006303"/>
    </source>
</evidence>
<dbReference type="PANTHER" id="PTHR22594:SF5">
    <property type="entry name" value="ASPARTATE--TRNA LIGASE, MITOCHONDRIAL"/>
    <property type="match status" value="1"/>
</dbReference>
<dbReference type="InterPro" id="IPR004365">
    <property type="entry name" value="NA-bd_OB_tRNA"/>
</dbReference>
<accession>A0ABM9WLS5</accession>
<name>A0ABM9WLS5_9GAMM</name>
<dbReference type="Gene3D" id="3.30.1360.30">
    <property type="entry name" value="GAD-like domain"/>
    <property type="match status" value="1"/>
</dbReference>
<gene>
    <name evidence="8" type="primary">aspS</name>
    <name evidence="10" type="ORF">OS145_11302</name>
</gene>
<dbReference type="PROSITE" id="PS50862">
    <property type="entry name" value="AA_TRNA_LIGASE_II"/>
    <property type="match status" value="1"/>
</dbReference>
<proteinExistence type="inferred from homology"/>
<dbReference type="InterPro" id="IPR029351">
    <property type="entry name" value="GAD_dom"/>
</dbReference>
<evidence type="ECO:0000256" key="5">
    <source>
        <dbReference type="ARBA" id="ARBA00022840"/>
    </source>
</evidence>
<dbReference type="Gene3D" id="3.30.930.10">
    <property type="entry name" value="Bira Bifunctional Protein, Domain 2"/>
    <property type="match status" value="1"/>
</dbReference>
<feature type="binding site" evidence="8">
    <location>
        <position position="489"/>
    </location>
    <ligand>
        <name>L-aspartate</name>
        <dbReference type="ChEBI" id="CHEBI:29991"/>
    </ligand>
</feature>
<dbReference type="InterPro" id="IPR006195">
    <property type="entry name" value="aa-tRNA-synth_II"/>
</dbReference>
<dbReference type="Proteomes" id="UP000016543">
    <property type="component" value="Unassembled WGS sequence"/>
</dbReference>
<dbReference type="SUPFAM" id="SSF55681">
    <property type="entry name" value="Class II aaRS and biotin synthetases"/>
    <property type="match status" value="1"/>
</dbReference>
<comment type="caution">
    <text evidence="8">Lacks conserved residue(s) required for the propagation of feature annotation.</text>
</comment>
<evidence type="ECO:0000256" key="6">
    <source>
        <dbReference type="ARBA" id="ARBA00022917"/>
    </source>
</evidence>
<dbReference type="InterPro" id="IPR002312">
    <property type="entry name" value="Asp/Asn-tRNA-synth_IIb"/>
</dbReference>
<feature type="binding site" evidence="8">
    <location>
        <position position="448"/>
    </location>
    <ligand>
        <name>L-aspartate</name>
        <dbReference type="ChEBI" id="CHEBI:29991"/>
    </ligand>
</feature>
<dbReference type="CDD" id="cd04317">
    <property type="entry name" value="EcAspRS_like_N"/>
    <property type="match status" value="1"/>
</dbReference>
<dbReference type="Pfam" id="PF00152">
    <property type="entry name" value="tRNA-synt_2"/>
    <property type="match status" value="1"/>
</dbReference>
<feature type="binding site" evidence="8">
    <location>
        <begin position="217"/>
        <end position="219"/>
    </location>
    <ligand>
        <name>ATP</name>
        <dbReference type="ChEBI" id="CHEBI:30616"/>
    </ligand>
</feature>
<comment type="similarity">
    <text evidence="1 8">Belongs to the class-II aminoacyl-tRNA synthetase family. Type 1 subfamily.</text>
</comment>
<dbReference type="InterPro" id="IPR047090">
    <property type="entry name" value="AspRS_core"/>
</dbReference>
<evidence type="ECO:0000256" key="2">
    <source>
        <dbReference type="ARBA" id="ARBA00022490"/>
    </source>
</evidence>
<feature type="binding site" evidence="8">
    <location>
        <position position="482"/>
    </location>
    <ligand>
        <name>ATP</name>
        <dbReference type="ChEBI" id="CHEBI:30616"/>
    </ligand>
</feature>
<dbReference type="SUPFAM" id="SSF55261">
    <property type="entry name" value="GAD domain-like"/>
    <property type="match status" value="1"/>
</dbReference>
<comment type="subunit">
    <text evidence="8">Homodimer.</text>
</comment>
<dbReference type="InterPro" id="IPR012340">
    <property type="entry name" value="NA-bd_OB-fold"/>
</dbReference>
<dbReference type="PANTHER" id="PTHR22594">
    <property type="entry name" value="ASPARTYL/LYSYL-TRNA SYNTHETASE"/>
    <property type="match status" value="1"/>
</dbReference>
<dbReference type="InterPro" id="IPR004115">
    <property type="entry name" value="GAD-like_sf"/>
</dbReference>
<comment type="function">
    <text evidence="8">Catalyzes the attachment of L-aspartate to tRNA(Asp) in a two-step reaction: L-aspartate is first activated by ATP to form Asp-AMP and then transferred to the acceptor end of tRNA(Asp).</text>
</comment>
<dbReference type="CDD" id="cd00777">
    <property type="entry name" value="AspRS_core"/>
    <property type="match status" value="1"/>
</dbReference>
<feature type="binding site" evidence="8">
    <location>
        <begin position="534"/>
        <end position="537"/>
    </location>
    <ligand>
        <name>ATP</name>
        <dbReference type="ChEBI" id="CHEBI:30616"/>
    </ligand>
</feature>
<keyword evidence="5 8" id="KW-0067">ATP-binding</keyword>
<feature type="domain" description="Aminoacyl-transfer RNA synthetases class-II family profile" evidence="9">
    <location>
        <begin position="138"/>
        <end position="555"/>
    </location>
</feature>
<comment type="subcellular location">
    <subcellularLocation>
        <location evidence="8">Cytoplasm</location>
    </subcellularLocation>
</comment>
<dbReference type="NCBIfam" id="NF001750">
    <property type="entry name" value="PRK00476.1"/>
    <property type="match status" value="1"/>
</dbReference>
<reference evidence="10 11" key="1">
    <citation type="submission" date="2006-01" db="EMBL/GenBank/DDBJ databases">
        <authorList>
            <person name="Brettar I."/>
            <person name="Hofle M."/>
            <person name="Ferriera S."/>
            <person name="Johnson J."/>
            <person name="Kravitz S."/>
            <person name="Halpern A."/>
            <person name="Remington K."/>
            <person name="Beeson K."/>
            <person name="Tran B."/>
            <person name="Rogers Y.-H."/>
            <person name="Friedman R."/>
            <person name="Venter J.C."/>
        </authorList>
    </citation>
    <scope>NUCLEOTIDE SEQUENCE [LARGE SCALE GENOMIC DNA]</scope>
    <source>
        <strain evidence="10 11">OS145</strain>
    </source>
</reference>